<dbReference type="KEGG" id="dpf:ON006_31195"/>
<evidence type="ECO:0000313" key="3">
    <source>
        <dbReference type="EMBL" id="WAC12180.1"/>
    </source>
</evidence>
<dbReference type="EMBL" id="CP112998">
    <property type="protein sequence ID" value="WAC12180.1"/>
    <property type="molecule type" value="Genomic_DNA"/>
</dbReference>
<dbReference type="PANTHER" id="PTHR30547:SF5">
    <property type="entry name" value="NUCLEASE YHCG-RELATED"/>
    <property type="match status" value="1"/>
</dbReference>
<feature type="domain" description="YhcG PDDEXK nuclease" evidence="1">
    <location>
        <begin position="178"/>
        <end position="328"/>
    </location>
</feature>
<dbReference type="Proteomes" id="UP001164653">
    <property type="component" value="Chromosome"/>
</dbReference>
<dbReference type="InterPro" id="IPR011856">
    <property type="entry name" value="tRNA_endonuc-like_dom_sf"/>
</dbReference>
<dbReference type="GO" id="GO:0003676">
    <property type="term" value="F:nucleic acid binding"/>
    <property type="evidence" value="ECO:0007669"/>
    <property type="project" value="InterPro"/>
</dbReference>
<evidence type="ECO:0000259" key="2">
    <source>
        <dbReference type="Pfam" id="PF17761"/>
    </source>
</evidence>
<dbReference type="PANTHER" id="PTHR30547">
    <property type="entry name" value="UNCHARACTERIZED PROTEIN YHCG-RELATED"/>
    <property type="match status" value="1"/>
</dbReference>
<dbReference type="InterPro" id="IPR041527">
    <property type="entry name" value="YhcG_N"/>
</dbReference>
<dbReference type="Gene3D" id="3.40.1350.10">
    <property type="match status" value="1"/>
</dbReference>
<dbReference type="RefSeq" id="WP_244821954.1">
    <property type="nucleotide sequence ID" value="NZ_CP112998.1"/>
</dbReference>
<dbReference type="Pfam" id="PF06250">
    <property type="entry name" value="YhcG_C"/>
    <property type="match status" value="1"/>
</dbReference>
<accession>A0A9E8SK80</accession>
<proteinExistence type="predicted"/>
<feature type="domain" description="YhcG N-terminal" evidence="2">
    <location>
        <begin position="14"/>
        <end position="149"/>
    </location>
</feature>
<dbReference type="InterPro" id="IPR053148">
    <property type="entry name" value="PD-DEXK-like_domain"/>
</dbReference>
<keyword evidence="4" id="KW-1185">Reference proteome</keyword>
<gene>
    <name evidence="3" type="ORF">ON006_31195</name>
</gene>
<organism evidence="3 4">
    <name type="scientific">Dyadobacter pollutisoli</name>
    <dbReference type="NCBI Taxonomy" id="2910158"/>
    <lineage>
        <taxon>Bacteria</taxon>
        <taxon>Pseudomonadati</taxon>
        <taxon>Bacteroidota</taxon>
        <taxon>Cytophagia</taxon>
        <taxon>Cytophagales</taxon>
        <taxon>Spirosomataceae</taxon>
        <taxon>Dyadobacter</taxon>
    </lineage>
</organism>
<dbReference type="Pfam" id="PF17761">
    <property type="entry name" value="DUF1016_N"/>
    <property type="match status" value="1"/>
</dbReference>
<dbReference type="InterPro" id="IPR009362">
    <property type="entry name" value="YhcG_C"/>
</dbReference>
<protein>
    <submittedName>
        <fullName evidence="3">PDDEXK nuclease domain-containing protein</fullName>
    </submittedName>
</protein>
<dbReference type="AlphaFoldDB" id="A0A9E8SK80"/>
<reference evidence="3" key="1">
    <citation type="submission" date="2022-11" db="EMBL/GenBank/DDBJ databases">
        <title>Dyadobacter pollutisoli sp. nov., isolated from plastic dumped soil.</title>
        <authorList>
            <person name="Kim J.M."/>
            <person name="Kim K.R."/>
            <person name="Lee J.K."/>
            <person name="Hao L."/>
            <person name="Jeon C.O."/>
        </authorList>
    </citation>
    <scope>NUCLEOTIDE SEQUENCE</scope>
    <source>
        <strain evidence="3">U1</strain>
    </source>
</reference>
<evidence type="ECO:0000313" key="4">
    <source>
        <dbReference type="Proteomes" id="UP001164653"/>
    </source>
</evidence>
<evidence type="ECO:0000259" key="1">
    <source>
        <dbReference type="Pfam" id="PF06250"/>
    </source>
</evidence>
<name>A0A9E8SK80_9BACT</name>
<sequence length="345" mass="40398">MSEKLQGSQLFVSVKRLIEESKSQIAVSVNAGMSFLYWQIGKAINSEVLQDRRAEYGKQIVCALSQQLEVQYGGSFSEKNLRRMMQFATSFPEEKIVVSLIRQLSWTHILAVIPIEDPLKRDFYIQMCIHESWSVKTFRERIQSMLYERTAISKKPEETIVNDLALLKTEQKLNPDLVFRDPYFLDFLGLKDMYSEKDLETSIIVELQRFITEMGNDFAFMARQKRITIDNRDYYIDLLFYHRRLKCLVVVDLKIGEFEAAFKGQMELYLRFLERYEMIQGENPPIGLILCTGKSQEHIELMQLDKSNIRVADYLTALPSQKDLQEKLHKAVEIARHKLEHQTQS</sequence>